<name>A0A485A306_9GAMM</name>
<proteinExistence type="predicted"/>
<evidence type="ECO:0000313" key="1">
    <source>
        <dbReference type="EMBL" id="VFS51879.1"/>
    </source>
</evidence>
<sequence>MSVFLTGDLDNAKRLRRAKHRFRLLGQRYSHAHVDRLHQQNIQSMETSSLHMGLLADMTRLNSLFCSVAYYMLEIDENERMD</sequence>
<reference evidence="1 2" key="1">
    <citation type="submission" date="2019-03" db="EMBL/GenBank/DDBJ databases">
        <authorList>
            <consortium name="Pathogen Informatics"/>
        </authorList>
    </citation>
    <scope>NUCLEOTIDE SEQUENCE [LARGE SCALE GENOMIC DNA]</scope>
    <source>
        <strain evidence="1 2">NCTC12282</strain>
    </source>
</reference>
<dbReference type="AlphaFoldDB" id="A0A485A306"/>
<gene>
    <name evidence="1" type="ORF">NCTC12282_05531</name>
</gene>
<dbReference type="Proteomes" id="UP000373449">
    <property type="component" value="Unassembled WGS sequence"/>
</dbReference>
<accession>A0A485A306</accession>
<protein>
    <submittedName>
        <fullName evidence="1">Sodium-dependent inorganic phosphate (Pi) transporter</fullName>
    </submittedName>
</protein>
<evidence type="ECO:0000313" key="2">
    <source>
        <dbReference type="Proteomes" id="UP000373449"/>
    </source>
</evidence>
<dbReference type="EMBL" id="CAADJA010000002">
    <property type="protein sequence ID" value="VFS51879.1"/>
    <property type="molecule type" value="Genomic_DNA"/>
</dbReference>
<organism evidence="1 2">
    <name type="scientific">Budvicia aquatica</name>
    <dbReference type="NCBI Taxonomy" id="82979"/>
    <lineage>
        <taxon>Bacteria</taxon>
        <taxon>Pseudomonadati</taxon>
        <taxon>Pseudomonadota</taxon>
        <taxon>Gammaproteobacteria</taxon>
        <taxon>Enterobacterales</taxon>
        <taxon>Budviciaceae</taxon>
        <taxon>Budvicia</taxon>
    </lineage>
</organism>